<dbReference type="EMBL" id="JACHVA010000017">
    <property type="protein sequence ID" value="MBC2600391.1"/>
    <property type="molecule type" value="Genomic_DNA"/>
</dbReference>
<evidence type="ECO:0000313" key="2">
    <source>
        <dbReference type="Proteomes" id="UP000525652"/>
    </source>
</evidence>
<reference evidence="1 2" key="1">
    <citation type="submission" date="2020-07" db="EMBL/GenBank/DDBJ databases">
        <authorList>
            <person name="Feng X."/>
        </authorList>
    </citation>
    <scope>NUCLEOTIDE SEQUENCE [LARGE SCALE GENOMIC DNA]</scope>
    <source>
        <strain evidence="1 2">JCM14086</strain>
    </source>
</reference>
<dbReference type="InterPro" id="IPR021457">
    <property type="entry name" value="DUF3108"/>
</dbReference>
<accession>A0A7X1AUS4</accession>
<gene>
    <name evidence="1" type="ORF">H5P30_01205</name>
</gene>
<keyword evidence="2" id="KW-1185">Reference proteome</keyword>
<dbReference type="Proteomes" id="UP000525652">
    <property type="component" value="Unassembled WGS sequence"/>
</dbReference>
<organism evidence="1 2">
    <name type="scientific">Puniceicoccus vermicola</name>
    <dbReference type="NCBI Taxonomy" id="388746"/>
    <lineage>
        <taxon>Bacteria</taxon>
        <taxon>Pseudomonadati</taxon>
        <taxon>Verrucomicrobiota</taxon>
        <taxon>Opitutia</taxon>
        <taxon>Puniceicoccales</taxon>
        <taxon>Puniceicoccaceae</taxon>
        <taxon>Puniceicoccus</taxon>
    </lineage>
</organism>
<dbReference type="Pfam" id="PF11306">
    <property type="entry name" value="DUF3108"/>
    <property type="match status" value="1"/>
</dbReference>
<comment type="caution">
    <text evidence="1">The sequence shown here is derived from an EMBL/GenBank/DDBJ whole genome shotgun (WGS) entry which is preliminary data.</text>
</comment>
<proteinExistence type="predicted"/>
<dbReference type="RefSeq" id="WP_185691141.1">
    <property type="nucleotide sequence ID" value="NZ_JACHVA010000017.1"/>
</dbReference>
<sequence length="262" mass="29610">MSLGTGHFRSYGLLMNWHAPLFFMLMLSPVVAADGPVLGEKAIYELRWSYFAVGSVEISLNKADDSEELHQATLDAKANAFMRRFHNFHTIITSQFPPEIGKSHGYARNELVEENTHETFFDWEEETVRYSKNGDVRNPLELKPLTQDPLSIVFAFRTGAVPHTPGVHQVWVTDGEVIDLVDFEVSEPETVKTPAGKFETFRVTADFKGVRAIFARPDGALIDVWLTNDERMIPVKLKSEATIGSFRSELEEYQVDGETVEL</sequence>
<evidence type="ECO:0000313" key="1">
    <source>
        <dbReference type="EMBL" id="MBC2600391.1"/>
    </source>
</evidence>
<protein>
    <submittedName>
        <fullName evidence="1">DUF3108 domain-containing protein</fullName>
    </submittedName>
</protein>
<name>A0A7X1AUS4_9BACT</name>
<dbReference type="AlphaFoldDB" id="A0A7X1AUS4"/>